<evidence type="ECO:0000256" key="1">
    <source>
        <dbReference type="SAM" id="MobiDB-lite"/>
    </source>
</evidence>
<feature type="compositionally biased region" description="Polar residues" evidence="1">
    <location>
        <begin position="196"/>
        <end position="216"/>
    </location>
</feature>
<feature type="compositionally biased region" description="Pro residues" evidence="1">
    <location>
        <begin position="567"/>
        <end position="579"/>
    </location>
</feature>
<feature type="compositionally biased region" description="Basic and acidic residues" evidence="1">
    <location>
        <begin position="648"/>
        <end position="668"/>
    </location>
</feature>
<evidence type="ECO:0000313" key="2">
    <source>
        <dbReference type="EMBL" id="OCL08087.1"/>
    </source>
</evidence>
<feature type="compositionally biased region" description="Polar residues" evidence="1">
    <location>
        <begin position="511"/>
        <end position="559"/>
    </location>
</feature>
<feature type="region of interest" description="Disordered" evidence="1">
    <location>
        <begin position="353"/>
        <end position="668"/>
    </location>
</feature>
<feature type="compositionally biased region" description="Basic and acidic residues" evidence="1">
    <location>
        <begin position="411"/>
        <end position="423"/>
    </location>
</feature>
<feature type="compositionally biased region" description="Low complexity" evidence="1">
    <location>
        <begin position="451"/>
        <end position="460"/>
    </location>
</feature>
<feature type="compositionally biased region" description="Polar residues" evidence="1">
    <location>
        <begin position="1"/>
        <end position="10"/>
    </location>
</feature>
<dbReference type="EMBL" id="KV749718">
    <property type="protein sequence ID" value="OCL08087.1"/>
    <property type="molecule type" value="Genomic_DNA"/>
</dbReference>
<feature type="compositionally biased region" description="Pro residues" evidence="1">
    <location>
        <begin position="592"/>
        <end position="603"/>
    </location>
</feature>
<reference evidence="2 3" key="1">
    <citation type="journal article" date="2016" name="Nat. Commun.">
        <title>Ectomycorrhizal ecology is imprinted in the genome of the dominant symbiotic fungus Cenococcum geophilum.</title>
        <authorList>
            <consortium name="DOE Joint Genome Institute"/>
            <person name="Peter M."/>
            <person name="Kohler A."/>
            <person name="Ohm R.A."/>
            <person name="Kuo A."/>
            <person name="Krutzmann J."/>
            <person name="Morin E."/>
            <person name="Arend M."/>
            <person name="Barry K.W."/>
            <person name="Binder M."/>
            <person name="Choi C."/>
            <person name="Clum A."/>
            <person name="Copeland A."/>
            <person name="Grisel N."/>
            <person name="Haridas S."/>
            <person name="Kipfer T."/>
            <person name="LaButti K."/>
            <person name="Lindquist E."/>
            <person name="Lipzen A."/>
            <person name="Maire R."/>
            <person name="Meier B."/>
            <person name="Mihaltcheva S."/>
            <person name="Molinier V."/>
            <person name="Murat C."/>
            <person name="Poggeler S."/>
            <person name="Quandt C.A."/>
            <person name="Sperisen C."/>
            <person name="Tritt A."/>
            <person name="Tisserant E."/>
            <person name="Crous P.W."/>
            <person name="Henrissat B."/>
            <person name="Nehls U."/>
            <person name="Egli S."/>
            <person name="Spatafora J.W."/>
            <person name="Grigoriev I.V."/>
            <person name="Martin F.M."/>
        </authorList>
    </citation>
    <scope>NUCLEOTIDE SEQUENCE [LARGE SCALE GENOMIC DNA]</scope>
    <source>
        <strain evidence="2 3">CBS 207.34</strain>
    </source>
</reference>
<protein>
    <submittedName>
        <fullName evidence="2">Uncharacterized protein</fullName>
    </submittedName>
</protein>
<sequence length="668" mass="73600">MATPSTNARDSINPLANAKQIAKRNRSELSQHRKRVKELEEENMGLRRELREVAEEARNAADILALRKRFKTYREHEKSCRDLAQLDAESSTPPEKSRQVGKVVEEVAEDGEAQRLVRCLAEEVVCYLEKLGNMATEQMQGKKKAKGTSAAAGEISGVANREHGDDLDVEAVNEKLQKQINGLDSTIDPDHDGGITRSSKPPDNISADQLGQQTKGEASEEADRDEMLLPILSRLEAANFANFIREASGSLAELLRGDDIAIHPLGDPTTKAIAQVIEMSGQFFAYALGEMVSVVALADDQIKGIKEKLKTTLTVLQEMKVKVATMQEELTMRKEGLEVLDKATQFPLVDELEERDPQDQQDQQEQTDQGHKKKKKKRRAKKNKKNTELNEELPGQSLQTSEAIEGILRSGPRELDRTPEHARTSIPKTIKLLSSDEQAWETQGIYCGWESSNPPSSSSDASHDDAKLKEIERRPKLQPKSRLKTGLSAPPSPADPIPTLQPRPKPKVVITGSSTPLIKSSTQHAVTISESLTSNPLPIRTSANTTQPSSTNTAQPGSTNPHLPQSSPFPPLPPGPVPQNPALALRHRPPRPPRSPPPPPYPDRPILRPKSRIQKFLGAGIEFTPSSDPFTPFPWPSPGASAQRSRTVSREGEGEGDEMQKQRLEDLD</sequence>
<gene>
    <name evidence="2" type="ORF">AOQ84DRAFT_377093</name>
</gene>
<organism evidence="2 3">
    <name type="scientific">Glonium stellatum</name>
    <dbReference type="NCBI Taxonomy" id="574774"/>
    <lineage>
        <taxon>Eukaryota</taxon>
        <taxon>Fungi</taxon>
        <taxon>Dikarya</taxon>
        <taxon>Ascomycota</taxon>
        <taxon>Pezizomycotina</taxon>
        <taxon>Dothideomycetes</taxon>
        <taxon>Pleosporomycetidae</taxon>
        <taxon>Gloniales</taxon>
        <taxon>Gloniaceae</taxon>
        <taxon>Glonium</taxon>
    </lineage>
</organism>
<feature type="compositionally biased region" description="Pro residues" evidence="1">
    <location>
        <begin position="490"/>
        <end position="503"/>
    </location>
</feature>
<dbReference type="Proteomes" id="UP000250140">
    <property type="component" value="Unassembled WGS sequence"/>
</dbReference>
<name>A0A8E2JST0_9PEZI</name>
<proteinExistence type="predicted"/>
<feature type="region of interest" description="Disordered" evidence="1">
    <location>
        <begin position="1"/>
        <end position="33"/>
    </location>
</feature>
<accession>A0A8E2JST0</accession>
<feature type="region of interest" description="Disordered" evidence="1">
    <location>
        <begin position="180"/>
        <end position="223"/>
    </location>
</feature>
<feature type="compositionally biased region" description="Basic residues" evidence="1">
    <location>
        <begin position="371"/>
        <end position="384"/>
    </location>
</feature>
<dbReference type="AlphaFoldDB" id="A0A8E2JST0"/>
<feature type="compositionally biased region" description="Basic and acidic residues" evidence="1">
    <location>
        <begin position="461"/>
        <end position="475"/>
    </location>
</feature>
<keyword evidence="3" id="KW-1185">Reference proteome</keyword>
<evidence type="ECO:0000313" key="3">
    <source>
        <dbReference type="Proteomes" id="UP000250140"/>
    </source>
</evidence>